<dbReference type="SUPFAM" id="SSF53850">
    <property type="entry name" value="Periplasmic binding protein-like II"/>
    <property type="match status" value="1"/>
</dbReference>
<dbReference type="EMBL" id="NPEX01000040">
    <property type="protein sequence ID" value="RAI44571.1"/>
    <property type="molecule type" value="Genomic_DNA"/>
</dbReference>
<dbReference type="CDD" id="cd07012">
    <property type="entry name" value="PBP2_Bug_TTT"/>
    <property type="match status" value="1"/>
</dbReference>
<dbReference type="InterPro" id="IPR042100">
    <property type="entry name" value="Bug_dom1"/>
</dbReference>
<organism evidence="2 3">
    <name type="scientific">Rhodoplanes roseus</name>
    <dbReference type="NCBI Taxonomy" id="29409"/>
    <lineage>
        <taxon>Bacteria</taxon>
        <taxon>Pseudomonadati</taxon>
        <taxon>Pseudomonadota</taxon>
        <taxon>Alphaproteobacteria</taxon>
        <taxon>Hyphomicrobiales</taxon>
        <taxon>Nitrobacteraceae</taxon>
        <taxon>Rhodoplanes</taxon>
    </lineage>
</organism>
<sequence>MTLSRRDVLSSGTLAGAGLLCGSLPAPAQAYPDRPIRIVVGFGQGGPTDVAARMLADQLGSVLGTTVIVENRPGASGNIATQAVARAPADGYTFLIGALPIAVNQWLFPDFTVKFGTDIVAVAPIGATTNLLVVSPGLGVKTLDAFTALARSKPGTVTYATLGRGSSSHLAGVAFDLQAGTEMLAVAYHGNSEATQGLVGGHVMAWFAPAPSVAALVRSGQLVAIGATGPSRIASLPEVPTLADSGLPGFDVRLWVGLFAAAGIPAERMAVFDRALDQALPSAQMKGALERQSIEPLAVGRAGFHDFVVAEIARWKPVVAALR</sequence>
<dbReference type="InterPro" id="IPR006311">
    <property type="entry name" value="TAT_signal"/>
</dbReference>
<evidence type="ECO:0000313" key="2">
    <source>
        <dbReference type="EMBL" id="RAI44571.1"/>
    </source>
</evidence>
<evidence type="ECO:0000313" key="3">
    <source>
        <dbReference type="Proteomes" id="UP000249130"/>
    </source>
</evidence>
<reference evidence="2 3" key="1">
    <citation type="submission" date="2017-07" db="EMBL/GenBank/DDBJ databases">
        <title>Draft Genome Sequences of Select Purple Nonsulfur Bacteria.</title>
        <authorList>
            <person name="Lasarre B."/>
            <person name="Mckinlay J.B."/>
        </authorList>
    </citation>
    <scope>NUCLEOTIDE SEQUENCE [LARGE SCALE GENOMIC DNA]</scope>
    <source>
        <strain evidence="2 3">DSM 5909</strain>
    </source>
</reference>
<dbReference type="PROSITE" id="PS51318">
    <property type="entry name" value="TAT"/>
    <property type="match status" value="1"/>
</dbReference>
<dbReference type="Gene3D" id="3.40.190.10">
    <property type="entry name" value="Periplasmic binding protein-like II"/>
    <property type="match status" value="1"/>
</dbReference>
<evidence type="ECO:0008006" key="4">
    <source>
        <dbReference type="Google" id="ProtNLM"/>
    </source>
</evidence>
<protein>
    <recommendedName>
        <fullName evidence="4">Twin-arginine translocation pathway signal</fullName>
    </recommendedName>
</protein>
<dbReference type="InterPro" id="IPR005064">
    <property type="entry name" value="BUG"/>
</dbReference>
<accession>A0A327L285</accession>
<name>A0A327L285_9BRAD</name>
<dbReference type="PIRSF" id="PIRSF017082">
    <property type="entry name" value="YflP"/>
    <property type="match status" value="1"/>
</dbReference>
<dbReference type="Pfam" id="PF03401">
    <property type="entry name" value="TctC"/>
    <property type="match status" value="1"/>
</dbReference>
<dbReference type="Proteomes" id="UP000249130">
    <property type="component" value="Unassembled WGS sequence"/>
</dbReference>
<keyword evidence="3" id="KW-1185">Reference proteome</keyword>
<comment type="caution">
    <text evidence="2">The sequence shown here is derived from an EMBL/GenBank/DDBJ whole genome shotgun (WGS) entry which is preliminary data.</text>
</comment>
<gene>
    <name evidence="2" type="ORF">CH341_08345</name>
</gene>
<dbReference type="PANTHER" id="PTHR42928:SF5">
    <property type="entry name" value="BLR1237 PROTEIN"/>
    <property type="match status" value="1"/>
</dbReference>
<dbReference type="OrthoDB" id="8443386at2"/>
<dbReference type="RefSeq" id="WP_111418585.1">
    <property type="nucleotide sequence ID" value="NZ_NPEX01000040.1"/>
</dbReference>
<dbReference type="AlphaFoldDB" id="A0A327L285"/>
<dbReference type="Gene3D" id="3.40.190.150">
    <property type="entry name" value="Bordetella uptake gene, domain 1"/>
    <property type="match status" value="1"/>
</dbReference>
<evidence type="ECO:0000256" key="1">
    <source>
        <dbReference type="ARBA" id="ARBA00006987"/>
    </source>
</evidence>
<proteinExistence type="inferred from homology"/>
<dbReference type="PANTHER" id="PTHR42928">
    <property type="entry name" value="TRICARBOXYLATE-BINDING PROTEIN"/>
    <property type="match status" value="1"/>
</dbReference>
<comment type="similarity">
    <text evidence="1">Belongs to the UPF0065 (bug) family.</text>
</comment>